<evidence type="ECO:0000313" key="4">
    <source>
        <dbReference type="Proteomes" id="UP000013827"/>
    </source>
</evidence>
<feature type="region of interest" description="Disordered" evidence="1">
    <location>
        <begin position="704"/>
        <end position="771"/>
    </location>
</feature>
<dbReference type="Proteomes" id="UP000013827">
    <property type="component" value="Unassembled WGS sequence"/>
</dbReference>
<accession>A0A0D3KYF6</accession>
<feature type="compositionally biased region" description="Low complexity" evidence="1">
    <location>
        <begin position="87"/>
        <end position="109"/>
    </location>
</feature>
<protein>
    <recommendedName>
        <fullName evidence="2">WWE domain-containing protein</fullName>
    </recommendedName>
</protein>
<dbReference type="KEGG" id="ehx:EMIHUDRAFT_251033"/>
<sequence>MWSVKLSGAFKPYDPAVSSAIEAEWQASAPTAQGNATRHGRASFNIRGDRYEIDFTRMEQHKVGEPVRRRAVQRSTLTPANVPSPDPLSEASSSAAATSSPAEATCSPTEATRSPAEATRSVVEEIAGSGFGLGLICGPTGSGKTRLLDALVERGVVGAAERKELWPKYQPIVSYLAERRGGVPAAMDRLNTIGINSVPTWMLNFGALSNGQQARCSLALALDHRKQFDDFGGFVEPHTRRLLAAGMARIVSKSQLTNVVLASVDVELAAWMQPDWLVVLDEQGMPRLTRNVPPATAERRPAASISIRYRDDDYDRAGAAPAVDPDLSLAQRHGASAAASFSLACSVTGLETSAVDQRRWFPRRYVVPPQLTDEHALWTVAVVLGASGSGKSLALKAVKGSEKRPGRTHWPARESVASEIARLLGEGEGDCAHAVAEARQVAAGGCVVIDEFTSVLDRRLAARACAGLRKLMHGFGVGRLKLVVATVHQDIVPFLRPELLVLTSHKLVHELSWTSAAPPPAPPGWGIGGACPFSRPQLHFELRTAPDHPKASAGGYVTTLWEAVFAEHHYKDSQLQSGATVDVLRLAGSGSLVGMVATINHFGSLDKRDTAAHEKSKTRREHRVVVLPSWQGLGIGPALSDLSGSLWTATPHGDAAKTDRPNWRYLSTTAHPRFGTYRNGNAAWSPTSTSGAGGKWSHEYVGAAHVGPQRRVPLAGSDNGKRARRDPSQTTLRSAPGLRAAAVSPKTPAPAPLPPKAPGPGGSAEFAISLD</sequence>
<dbReference type="PROSITE" id="PS50918">
    <property type="entry name" value="WWE"/>
    <property type="match status" value="1"/>
</dbReference>
<dbReference type="SUPFAM" id="SSF117839">
    <property type="entry name" value="WWE domain"/>
    <property type="match status" value="1"/>
</dbReference>
<dbReference type="Pfam" id="PF00004">
    <property type="entry name" value="AAA"/>
    <property type="match status" value="1"/>
</dbReference>
<dbReference type="HOGENOM" id="CLU_362676_0_0_1"/>
<dbReference type="InterPro" id="IPR037197">
    <property type="entry name" value="WWE_dom_sf"/>
</dbReference>
<dbReference type="eggNOG" id="ENOG502S4FQ">
    <property type="taxonomic scope" value="Eukaryota"/>
</dbReference>
<dbReference type="InterPro" id="IPR027417">
    <property type="entry name" value="P-loop_NTPase"/>
</dbReference>
<dbReference type="AlphaFoldDB" id="A0A0D3KYF6"/>
<proteinExistence type="predicted"/>
<dbReference type="InterPro" id="IPR003959">
    <property type="entry name" value="ATPase_AAA_core"/>
</dbReference>
<reference evidence="4" key="1">
    <citation type="journal article" date="2013" name="Nature">
        <title>Pan genome of the phytoplankton Emiliania underpins its global distribution.</title>
        <authorList>
            <person name="Read B.A."/>
            <person name="Kegel J."/>
            <person name="Klute M.J."/>
            <person name="Kuo A."/>
            <person name="Lefebvre S.C."/>
            <person name="Maumus F."/>
            <person name="Mayer C."/>
            <person name="Miller J."/>
            <person name="Monier A."/>
            <person name="Salamov A."/>
            <person name="Young J."/>
            <person name="Aguilar M."/>
            <person name="Claverie J.M."/>
            <person name="Frickenhaus S."/>
            <person name="Gonzalez K."/>
            <person name="Herman E.K."/>
            <person name="Lin Y.C."/>
            <person name="Napier J."/>
            <person name="Ogata H."/>
            <person name="Sarno A.F."/>
            <person name="Shmutz J."/>
            <person name="Schroeder D."/>
            <person name="de Vargas C."/>
            <person name="Verret F."/>
            <person name="von Dassow P."/>
            <person name="Valentin K."/>
            <person name="Van de Peer Y."/>
            <person name="Wheeler G."/>
            <person name="Dacks J.B."/>
            <person name="Delwiche C.F."/>
            <person name="Dyhrman S.T."/>
            <person name="Glockner G."/>
            <person name="John U."/>
            <person name="Richards T."/>
            <person name="Worden A.Z."/>
            <person name="Zhang X."/>
            <person name="Grigoriev I.V."/>
            <person name="Allen A.E."/>
            <person name="Bidle K."/>
            <person name="Borodovsky M."/>
            <person name="Bowler C."/>
            <person name="Brownlee C."/>
            <person name="Cock J.M."/>
            <person name="Elias M."/>
            <person name="Gladyshev V.N."/>
            <person name="Groth M."/>
            <person name="Guda C."/>
            <person name="Hadaegh A."/>
            <person name="Iglesias-Rodriguez M.D."/>
            <person name="Jenkins J."/>
            <person name="Jones B.M."/>
            <person name="Lawson T."/>
            <person name="Leese F."/>
            <person name="Lindquist E."/>
            <person name="Lobanov A."/>
            <person name="Lomsadze A."/>
            <person name="Malik S.B."/>
            <person name="Marsh M.E."/>
            <person name="Mackinder L."/>
            <person name="Mock T."/>
            <person name="Mueller-Roeber B."/>
            <person name="Pagarete A."/>
            <person name="Parker M."/>
            <person name="Probert I."/>
            <person name="Quesneville H."/>
            <person name="Raines C."/>
            <person name="Rensing S.A."/>
            <person name="Riano-Pachon D.M."/>
            <person name="Richier S."/>
            <person name="Rokitta S."/>
            <person name="Shiraiwa Y."/>
            <person name="Soanes D.M."/>
            <person name="van der Giezen M."/>
            <person name="Wahlund T.M."/>
            <person name="Williams B."/>
            <person name="Wilson W."/>
            <person name="Wolfe G."/>
            <person name="Wurch L.L."/>
        </authorList>
    </citation>
    <scope>NUCLEOTIDE SEQUENCE</scope>
</reference>
<name>A0A0D3KYF6_EMIH1</name>
<dbReference type="SUPFAM" id="SSF52540">
    <property type="entry name" value="P-loop containing nucleoside triphosphate hydrolases"/>
    <property type="match status" value="2"/>
</dbReference>
<dbReference type="GO" id="GO:0005524">
    <property type="term" value="F:ATP binding"/>
    <property type="evidence" value="ECO:0007669"/>
    <property type="project" value="InterPro"/>
</dbReference>
<evidence type="ECO:0000259" key="2">
    <source>
        <dbReference type="PROSITE" id="PS50918"/>
    </source>
</evidence>
<dbReference type="PaxDb" id="2903-EOD40791"/>
<dbReference type="GO" id="GO:0016887">
    <property type="term" value="F:ATP hydrolysis activity"/>
    <property type="evidence" value="ECO:0007669"/>
    <property type="project" value="InterPro"/>
</dbReference>
<dbReference type="GeneID" id="17286061"/>
<dbReference type="EnsemblProtists" id="EOD40791">
    <property type="protein sequence ID" value="EOD40791"/>
    <property type="gene ID" value="EMIHUDRAFT_251033"/>
</dbReference>
<feature type="domain" description="WWE" evidence="2">
    <location>
        <begin position="1"/>
        <end position="74"/>
    </location>
</feature>
<organism evidence="3 4">
    <name type="scientific">Emiliania huxleyi (strain CCMP1516)</name>
    <dbReference type="NCBI Taxonomy" id="280463"/>
    <lineage>
        <taxon>Eukaryota</taxon>
        <taxon>Haptista</taxon>
        <taxon>Haptophyta</taxon>
        <taxon>Prymnesiophyceae</taxon>
        <taxon>Isochrysidales</taxon>
        <taxon>Noelaerhabdaceae</taxon>
        <taxon>Emiliania</taxon>
    </lineage>
</organism>
<reference evidence="3" key="2">
    <citation type="submission" date="2024-10" db="UniProtKB">
        <authorList>
            <consortium name="EnsemblProtists"/>
        </authorList>
    </citation>
    <scope>IDENTIFICATION</scope>
</reference>
<keyword evidence="4" id="KW-1185">Reference proteome</keyword>
<dbReference type="Pfam" id="PF02825">
    <property type="entry name" value="WWE"/>
    <property type="match status" value="1"/>
</dbReference>
<dbReference type="InterPro" id="IPR004170">
    <property type="entry name" value="WWE_dom"/>
</dbReference>
<dbReference type="Gene3D" id="3.30.720.50">
    <property type="match status" value="1"/>
</dbReference>
<dbReference type="Gene3D" id="3.40.50.300">
    <property type="entry name" value="P-loop containing nucleotide triphosphate hydrolases"/>
    <property type="match status" value="1"/>
</dbReference>
<feature type="region of interest" description="Disordered" evidence="1">
    <location>
        <begin position="62"/>
        <end position="120"/>
    </location>
</feature>
<feature type="compositionally biased region" description="Pro residues" evidence="1">
    <location>
        <begin position="747"/>
        <end position="758"/>
    </location>
</feature>
<evidence type="ECO:0000256" key="1">
    <source>
        <dbReference type="SAM" id="MobiDB-lite"/>
    </source>
</evidence>
<dbReference type="RefSeq" id="XP_005793220.1">
    <property type="nucleotide sequence ID" value="XM_005793163.1"/>
</dbReference>
<dbReference type="InterPro" id="IPR003593">
    <property type="entry name" value="AAA+_ATPase"/>
</dbReference>
<evidence type="ECO:0000313" key="3">
    <source>
        <dbReference type="EnsemblProtists" id="EOD40791"/>
    </source>
</evidence>
<dbReference type="SMART" id="SM00382">
    <property type="entry name" value="AAA"/>
    <property type="match status" value="1"/>
</dbReference>